<accession>X0S1R5</accession>
<keyword evidence="3" id="KW-0347">Helicase</keyword>
<sequence length="260" mass="29961">MKKSKESEDHVFEIYDDDYAESLEFEESEILEEYNDIDFEDELNAEQLEIVNNLHGPMLIIAGAGSGKTRTIVYSVAKLLISGVKPSQIMLVTFTNKAAHEMIKRVEELLGKRPKGIWAGTFHSIANRFLRMYAKSLGLQPNFTIMDESDAKSLMKLAIDKINVKEIEERFPTSTIAKNILSYSINCNKSIKEVIQWKYNHFDSEPVILKLKELFQVYAKKKADDSLLDFDDLLVFWNRLLDEKNIAKLIAKRIKYVLVD</sequence>
<feature type="domain" description="UvrD-like helicase ATP-binding" evidence="5">
    <location>
        <begin position="41"/>
        <end position="260"/>
    </location>
</feature>
<evidence type="ECO:0000256" key="3">
    <source>
        <dbReference type="ARBA" id="ARBA00022806"/>
    </source>
</evidence>
<gene>
    <name evidence="6" type="ORF">S01H1_08242</name>
</gene>
<dbReference type="GO" id="GO:0003677">
    <property type="term" value="F:DNA binding"/>
    <property type="evidence" value="ECO:0007669"/>
    <property type="project" value="InterPro"/>
</dbReference>
<dbReference type="GO" id="GO:0016787">
    <property type="term" value="F:hydrolase activity"/>
    <property type="evidence" value="ECO:0007669"/>
    <property type="project" value="UniProtKB-KW"/>
</dbReference>
<dbReference type="GO" id="GO:0043138">
    <property type="term" value="F:3'-5' DNA helicase activity"/>
    <property type="evidence" value="ECO:0007669"/>
    <property type="project" value="TreeGrafter"/>
</dbReference>
<feature type="non-terminal residue" evidence="6">
    <location>
        <position position="260"/>
    </location>
</feature>
<keyword evidence="2" id="KW-0378">Hydrolase</keyword>
<evidence type="ECO:0000259" key="5">
    <source>
        <dbReference type="PROSITE" id="PS51198"/>
    </source>
</evidence>
<proteinExistence type="predicted"/>
<dbReference type="Gene3D" id="3.40.50.300">
    <property type="entry name" value="P-loop containing nucleotide triphosphate hydrolases"/>
    <property type="match status" value="1"/>
</dbReference>
<dbReference type="InterPro" id="IPR000212">
    <property type="entry name" value="DNA_helicase_UvrD/REP"/>
</dbReference>
<keyword evidence="4" id="KW-0067">ATP-binding</keyword>
<dbReference type="GO" id="GO:0005524">
    <property type="term" value="F:ATP binding"/>
    <property type="evidence" value="ECO:0007669"/>
    <property type="project" value="UniProtKB-KW"/>
</dbReference>
<name>X0S1R5_9ZZZZ</name>
<dbReference type="CDD" id="cd17932">
    <property type="entry name" value="DEXQc_UvrD"/>
    <property type="match status" value="1"/>
</dbReference>
<dbReference type="GO" id="GO:0000725">
    <property type="term" value="P:recombinational repair"/>
    <property type="evidence" value="ECO:0007669"/>
    <property type="project" value="TreeGrafter"/>
</dbReference>
<dbReference type="PROSITE" id="PS51198">
    <property type="entry name" value="UVRD_HELICASE_ATP_BIND"/>
    <property type="match status" value="1"/>
</dbReference>
<evidence type="ECO:0000313" key="6">
    <source>
        <dbReference type="EMBL" id="GAF75003.1"/>
    </source>
</evidence>
<dbReference type="InterPro" id="IPR027417">
    <property type="entry name" value="P-loop_NTPase"/>
</dbReference>
<protein>
    <recommendedName>
        <fullName evidence="5">UvrD-like helicase ATP-binding domain-containing protein</fullName>
    </recommendedName>
</protein>
<keyword evidence="1" id="KW-0547">Nucleotide-binding</keyword>
<comment type="caution">
    <text evidence="6">The sequence shown here is derived from an EMBL/GenBank/DDBJ whole genome shotgun (WGS) entry which is preliminary data.</text>
</comment>
<reference evidence="6" key="1">
    <citation type="journal article" date="2014" name="Front. Microbiol.">
        <title>High frequency of phylogenetically diverse reductive dehalogenase-homologous genes in deep subseafloor sedimentary metagenomes.</title>
        <authorList>
            <person name="Kawai M."/>
            <person name="Futagami T."/>
            <person name="Toyoda A."/>
            <person name="Takaki Y."/>
            <person name="Nishi S."/>
            <person name="Hori S."/>
            <person name="Arai W."/>
            <person name="Tsubouchi T."/>
            <person name="Morono Y."/>
            <person name="Uchiyama I."/>
            <person name="Ito T."/>
            <person name="Fujiyama A."/>
            <person name="Inagaki F."/>
            <person name="Takami H."/>
        </authorList>
    </citation>
    <scope>NUCLEOTIDE SEQUENCE</scope>
    <source>
        <strain evidence="6">Expedition CK06-06</strain>
    </source>
</reference>
<dbReference type="PANTHER" id="PTHR11070">
    <property type="entry name" value="UVRD / RECB / PCRA DNA HELICASE FAMILY MEMBER"/>
    <property type="match status" value="1"/>
</dbReference>
<evidence type="ECO:0000256" key="1">
    <source>
        <dbReference type="ARBA" id="ARBA00022741"/>
    </source>
</evidence>
<dbReference type="PANTHER" id="PTHR11070:SF3">
    <property type="entry name" value="DNA 3'-5' HELICASE"/>
    <property type="match status" value="1"/>
</dbReference>
<dbReference type="GO" id="GO:0005829">
    <property type="term" value="C:cytosol"/>
    <property type="evidence" value="ECO:0007669"/>
    <property type="project" value="TreeGrafter"/>
</dbReference>
<evidence type="ECO:0000256" key="2">
    <source>
        <dbReference type="ARBA" id="ARBA00022801"/>
    </source>
</evidence>
<dbReference type="EMBL" id="BARS01004233">
    <property type="protein sequence ID" value="GAF75003.1"/>
    <property type="molecule type" value="Genomic_DNA"/>
</dbReference>
<dbReference type="AlphaFoldDB" id="X0S1R5"/>
<organism evidence="6">
    <name type="scientific">marine sediment metagenome</name>
    <dbReference type="NCBI Taxonomy" id="412755"/>
    <lineage>
        <taxon>unclassified sequences</taxon>
        <taxon>metagenomes</taxon>
        <taxon>ecological metagenomes</taxon>
    </lineage>
</organism>
<dbReference type="Pfam" id="PF00580">
    <property type="entry name" value="UvrD-helicase"/>
    <property type="match status" value="1"/>
</dbReference>
<dbReference type="InterPro" id="IPR014016">
    <property type="entry name" value="UvrD-like_ATP-bd"/>
</dbReference>
<dbReference type="SUPFAM" id="SSF52540">
    <property type="entry name" value="P-loop containing nucleoside triphosphate hydrolases"/>
    <property type="match status" value="1"/>
</dbReference>
<evidence type="ECO:0000256" key="4">
    <source>
        <dbReference type="ARBA" id="ARBA00022840"/>
    </source>
</evidence>